<sequence>MKFTVLETIKLKTSKGNMELKPGQMVLLPHNVATQLLRQGKIKQIRKQYKIYSKVLNDFLWVVATEQELREMLDEDPEMVVYTFKEISKLDENISKDVLRKIHSVKKIFPGSTIENIGDNRL</sequence>
<organism evidence="1 2">
    <name type="scientific">Candidatus Scalindua rubra</name>
    <dbReference type="NCBI Taxonomy" id="1872076"/>
    <lineage>
        <taxon>Bacteria</taxon>
        <taxon>Pseudomonadati</taxon>
        <taxon>Planctomycetota</taxon>
        <taxon>Candidatus Brocadiia</taxon>
        <taxon>Candidatus Brocadiales</taxon>
        <taxon>Candidatus Scalinduaceae</taxon>
        <taxon>Candidatus Scalindua</taxon>
    </lineage>
</organism>
<dbReference type="Proteomes" id="UP000094056">
    <property type="component" value="Unassembled WGS sequence"/>
</dbReference>
<proteinExistence type="predicted"/>
<gene>
    <name evidence="1" type="ORF">SCARUB_01191</name>
</gene>
<dbReference type="AlphaFoldDB" id="A0A1E3XDF6"/>
<reference evidence="1 2" key="1">
    <citation type="submission" date="2016-07" db="EMBL/GenBank/DDBJ databases">
        <title>Draft genome of Scalindua rubra, obtained from a brine-seawater interface in the Red Sea, sheds light on salt adaptation in anammox bacteria.</title>
        <authorList>
            <person name="Speth D.R."/>
            <person name="Lagkouvardos I."/>
            <person name="Wang Y."/>
            <person name="Qian P.-Y."/>
            <person name="Dutilh B.E."/>
            <person name="Jetten M.S."/>
        </authorList>
    </citation>
    <scope>NUCLEOTIDE SEQUENCE [LARGE SCALE GENOMIC DNA]</scope>
    <source>
        <strain evidence="1">BSI-1</strain>
    </source>
</reference>
<evidence type="ECO:0000313" key="1">
    <source>
        <dbReference type="EMBL" id="ODS33671.1"/>
    </source>
</evidence>
<name>A0A1E3XDF6_9BACT</name>
<dbReference type="EMBL" id="MAYW01000022">
    <property type="protein sequence ID" value="ODS33671.1"/>
    <property type="molecule type" value="Genomic_DNA"/>
</dbReference>
<evidence type="ECO:0000313" key="2">
    <source>
        <dbReference type="Proteomes" id="UP000094056"/>
    </source>
</evidence>
<accession>A0A1E3XDF6</accession>
<protein>
    <submittedName>
        <fullName evidence="1">Uncharacterized protein</fullName>
    </submittedName>
</protein>
<comment type="caution">
    <text evidence="1">The sequence shown here is derived from an EMBL/GenBank/DDBJ whole genome shotgun (WGS) entry which is preliminary data.</text>
</comment>